<feature type="non-terminal residue" evidence="3">
    <location>
        <position position="1"/>
    </location>
</feature>
<reference evidence="3 4" key="1">
    <citation type="journal article" date="2023" name="IScience">
        <title>Expanded male sex-determining region conserved during the evolution of homothallism in the green alga Volvox.</title>
        <authorList>
            <person name="Yamamoto K."/>
            <person name="Matsuzaki R."/>
            <person name="Mahakham W."/>
            <person name="Heman W."/>
            <person name="Sekimoto H."/>
            <person name="Kawachi M."/>
            <person name="Minakuchi Y."/>
            <person name="Toyoda A."/>
            <person name="Nozaki H."/>
        </authorList>
    </citation>
    <scope>NUCLEOTIDE SEQUENCE [LARGE SCALE GENOMIC DNA]</scope>
    <source>
        <strain evidence="3 4">NIES-4468</strain>
    </source>
</reference>
<proteinExistence type="predicted"/>
<organism evidence="3 4">
    <name type="scientific">Volvox africanus</name>
    <dbReference type="NCBI Taxonomy" id="51714"/>
    <lineage>
        <taxon>Eukaryota</taxon>
        <taxon>Viridiplantae</taxon>
        <taxon>Chlorophyta</taxon>
        <taxon>core chlorophytes</taxon>
        <taxon>Chlorophyceae</taxon>
        <taxon>CS clade</taxon>
        <taxon>Chlamydomonadales</taxon>
        <taxon>Volvocaceae</taxon>
        <taxon>Volvox</taxon>
    </lineage>
</organism>
<keyword evidence="2" id="KW-1133">Transmembrane helix</keyword>
<keyword evidence="2" id="KW-0472">Membrane</keyword>
<gene>
    <name evidence="3" type="ORF">VaNZ11_014916</name>
</gene>
<feature type="transmembrane region" description="Helical" evidence="2">
    <location>
        <begin position="194"/>
        <end position="213"/>
    </location>
</feature>
<protein>
    <submittedName>
        <fullName evidence="3">Uncharacterized protein</fullName>
    </submittedName>
</protein>
<name>A0ABQ5SKU3_9CHLO</name>
<evidence type="ECO:0000256" key="2">
    <source>
        <dbReference type="SAM" id="Phobius"/>
    </source>
</evidence>
<keyword evidence="2" id="KW-0812">Transmembrane</keyword>
<comment type="caution">
    <text evidence="3">The sequence shown here is derived from an EMBL/GenBank/DDBJ whole genome shotgun (WGS) entry which is preliminary data.</text>
</comment>
<evidence type="ECO:0000313" key="4">
    <source>
        <dbReference type="Proteomes" id="UP001165090"/>
    </source>
</evidence>
<feature type="region of interest" description="Disordered" evidence="1">
    <location>
        <begin position="152"/>
        <end position="171"/>
    </location>
</feature>
<evidence type="ECO:0000256" key="1">
    <source>
        <dbReference type="SAM" id="MobiDB-lite"/>
    </source>
</evidence>
<keyword evidence="4" id="KW-1185">Reference proteome</keyword>
<dbReference type="EMBL" id="BSDZ01000089">
    <property type="protein sequence ID" value="GLI70115.1"/>
    <property type="molecule type" value="Genomic_DNA"/>
</dbReference>
<evidence type="ECO:0000313" key="3">
    <source>
        <dbReference type="EMBL" id="GLI70115.1"/>
    </source>
</evidence>
<dbReference type="Proteomes" id="UP001165090">
    <property type="component" value="Unassembled WGS sequence"/>
</dbReference>
<sequence length="236" mass="24444">GLFRMQIPMKMIPLEAFCYDAYGLYDHRPWTPAETEDVGLAVASTARGCNEPGPIKTVKTSASMEAVHDPCTSTQLADVQHRNGPLSRKRRFEEMAAEQQGLAGREGVVAAEVAVATEVAVVAVDGAAGAVGDAAAVAAGVETGVEAGLDAEAEEGQGEERATRQRVANAPDGKPVAVFRGQRPRPRAASVMKVWACGIMAWAVPVVAAAAVATGGFGLGEAVCEVLLAEGMAGWE</sequence>
<accession>A0ABQ5SKU3</accession>